<dbReference type="OrthoDB" id="6738932at2759"/>
<accession>A0A9P0CXA0</accession>
<protein>
    <submittedName>
        <fullName evidence="1">Uncharacterized protein</fullName>
    </submittedName>
</protein>
<organism evidence="1 2">
    <name type="scientific">Psylliodes chrysocephalus</name>
    <dbReference type="NCBI Taxonomy" id="3402493"/>
    <lineage>
        <taxon>Eukaryota</taxon>
        <taxon>Metazoa</taxon>
        <taxon>Ecdysozoa</taxon>
        <taxon>Arthropoda</taxon>
        <taxon>Hexapoda</taxon>
        <taxon>Insecta</taxon>
        <taxon>Pterygota</taxon>
        <taxon>Neoptera</taxon>
        <taxon>Endopterygota</taxon>
        <taxon>Coleoptera</taxon>
        <taxon>Polyphaga</taxon>
        <taxon>Cucujiformia</taxon>
        <taxon>Chrysomeloidea</taxon>
        <taxon>Chrysomelidae</taxon>
        <taxon>Galerucinae</taxon>
        <taxon>Alticini</taxon>
        <taxon>Psylliodes</taxon>
    </lineage>
</organism>
<sequence length="133" mass="14968">MAEFTEKQKRRNNIVIFKVAEPDQNKSLEKQKVIDKNTVSAILNTVAPDLPTTNIKPIRLGASAESKIRPIKVILENETTVSSVLKNSNSNFKQIIVAADRTKRRDKWSTIKKLSKNSMIESTTVMLTLLTSE</sequence>
<evidence type="ECO:0000313" key="1">
    <source>
        <dbReference type="EMBL" id="CAH1106352.1"/>
    </source>
</evidence>
<dbReference type="AlphaFoldDB" id="A0A9P0CXA0"/>
<dbReference type="EMBL" id="OV651814">
    <property type="protein sequence ID" value="CAH1106352.1"/>
    <property type="molecule type" value="Genomic_DNA"/>
</dbReference>
<reference evidence="1" key="1">
    <citation type="submission" date="2022-01" db="EMBL/GenBank/DDBJ databases">
        <authorList>
            <person name="King R."/>
        </authorList>
    </citation>
    <scope>NUCLEOTIDE SEQUENCE</scope>
</reference>
<gene>
    <name evidence="1" type="ORF">PSYICH_LOCUS6502</name>
</gene>
<name>A0A9P0CXA0_9CUCU</name>
<dbReference type="Proteomes" id="UP001153636">
    <property type="component" value="Chromosome 2"/>
</dbReference>
<keyword evidence="2" id="KW-1185">Reference proteome</keyword>
<proteinExistence type="predicted"/>
<evidence type="ECO:0000313" key="2">
    <source>
        <dbReference type="Proteomes" id="UP001153636"/>
    </source>
</evidence>